<accession>A0ABT5IW64</accession>
<name>A0ABT5IW64_9NEIS</name>
<gene>
    <name evidence="1" type="ORF">PQU95_06265</name>
</gene>
<dbReference type="RefSeq" id="WP_272751204.1">
    <property type="nucleotide sequence ID" value="NZ_JAQQLF010000007.1"/>
</dbReference>
<sequence length="158" mass="17431">MQSIHIITDVEHAATVPARELAACGHDASGRLMVSEALFPEVRTLAHILAQGGHPCREDWLAARVVVFQLNHLSLSLSELDMMDVLNRKLAWLATFLQLELPQLRSFALSGALPGKLCQGGVPMLLRKQGGVVAQSLSLREQLRPWLVQLAHAWQAKF</sequence>
<evidence type="ECO:0000313" key="2">
    <source>
        <dbReference type="Proteomes" id="UP001219956"/>
    </source>
</evidence>
<protein>
    <submittedName>
        <fullName evidence="1">Uncharacterized protein</fullName>
    </submittedName>
</protein>
<dbReference type="Proteomes" id="UP001219956">
    <property type="component" value="Unassembled WGS sequence"/>
</dbReference>
<dbReference type="EMBL" id="JAQQLF010000007">
    <property type="protein sequence ID" value="MDC7716819.1"/>
    <property type="molecule type" value="Genomic_DNA"/>
</dbReference>
<organism evidence="1 2">
    <name type="scientific">Vogesella aquatica</name>
    <dbReference type="NCBI Taxonomy" id="2984206"/>
    <lineage>
        <taxon>Bacteria</taxon>
        <taxon>Pseudomonadati</taxon>
        <taxon>Pseudomonadota</taxon>
        <taxon>Betaproteobacteria</taxon>
        <taxon>Neisseriales</taxon>
        <taxon>Chromobacteriaceae</taxon>
        <taxon>Vogesella</taxon>
    </lineage>
</organism>
<proteinExistence type="predicted"/>
<reference evidence="1 2" key="1">
    <citation type="submission" date="2023-01" db="EMBL/GenBank/DDBJ databases">
        <title>Novel species of the genus Vogesella isolated from rivers.</title>
        <authorList>
            <person name="Lu H."/>
        </authorList>
    </citation>
    <scope>NUCLEOTIDE SEQUENCE [LARGE SCALE GENOMIC DNA]</scope>
    <source>
        <strain evidence="1 2">DC21W</strain>
    </source>
</reference>
<keyword evidence="2" id="KW-1185">Reference proteome</keyword>
<evidence type="ECO:0000313" key="1">
    <source>
        <dbReference type="EMBL" id="MDC7716819.1"/>
    </source>
</evidence>
<comment type="caution">
    <text evidence="1">The sequence shown here is derived from an EMBL/GenBank/DDBJ whole genome shotgun (WGS) entry which is preliminary data.</text>
</comment>